<dbReference type="EMBL" id="MG734861">
    <property type="protein sequence ID" value="QAY81200.1"/>
    <property type="molecule type" value="Genomic_DNA"/>
</dbReference>
<geneLocation type="chloroplast" evidence="5"/>
<keyword evidence="3 4" id="KW-0687">Ribonucleoprotein</keyword>
<name>A0A6B7EW49_9MAGN</name>
<dbReference type="GO" id="GO:0005840">
    <property type="term" value="C:ribosome"/>
    <property type="evidence" value="ECO:0007669"/>
    <property type="project" value="UniProtKB-KW"/>
</dbReference>
<dbReference type="AlphaFoldDB" id="A0A6B7EW49"/>
<keyword evidence="2 4" id="KW-0689">Ribosomal protein</keyword>
<dbReference type="SUPFAM" id="SSF47060">
    <property type="entry name" value="S15/NS1 RNA-binding domain"/>
    <property type="match status" value="1"/>
</dbReference>
<dbReference type="Gene3D" id="1.10.287.10">
    <property type="entry name" value="S15/NS1, RNA-binding"/>
    <property type="match status" value="1"/>
</dbReference>
<comment type="similarity">
    <text evidence="1 4">Belongs to the universal ribosomal protein uS15 family.</text>
</comment>
<gene>
    <name evidence="5" type="primary">rps15</name>
</gene>
<dbReference type="InterPro" id="IPR009068">
    <property type="entry name" value="uS15_NS1_RNA-bd_sf"/>
</dbReference>
<protein>
    <submittedName>
        <fullName evidence="5">Ribosomal protein S15</fullName>
    </submittedName>
</protein>
<dbReference type="Pfam" id="PF00312">
    <property type="entry name" value="Ribosomal_S15"/>
    <property type="match status" value="1"/>
</dbReference>
<evidence type="ECO:0000256" key="2">
    <source>
        <dbReference type="ARBA" id="ARBA00022980"/>
    </source>
</evidence>
<dbReference type="GO" id="GO:0003735">
    <property type="term" value="F:structural constituent of ribosome"/>
    <property type="evidence" value="ECO:0007669"/>
    <property type="project" value="InterPro"/>
</dbReference>
<keyword evidence="5" id="KW-0934">Plastid</keyword>
<sequence>MELHRKNYLSPRGLHKIMGKRQRLLVYLSKKSRVRYRYKELSIGLDASQKLVN</sequence>
<reference evidence="5" key="1">
    <citation type="submission" date="2017-12" db="EMBL/GenBank/DDBJ databases">
        <title>The complete chloroplast genome sequence of Asteropyrum development of molecular markers for the genus and its phylogenetic inference.</title>
        <authorList>
            <person name="Yao M."/>
            <person name="Xie L."/>
            <person name="He J."/>
            <person name="Liu H."/>
            <person name="Lv R."/>
        </authorList>
    </citation>
    <scope>NUCLEOTIDE SEQUENCE</scope>
</reference>
<evidence type="ECO:0000256" key="1">
    <source>
        <dbReference type="ARBA" id="ARBA00008434"/>
    </source>
</evidence>
<dbReference type="InterPro" id="IPR000589">
    <property type="entry name" value="Ribosomal_uS15"/>
</dbReference>
<dbReference type="GO" id="GO:1990904">
    <property type="term" value="C:ribonucleoprotein complex"/>
    <property type="evidence" value="ECO:0007669"/>
    <property type="project" value="UniProtKB-KW"/>
</dbReference>
<evidence type="ECO:0000313" key="5">
    <source>
        <dbReference type="EMBL" id="QAY81200.1"/>
    </source>
</evidence>
<keyword evidence="5" id="KW-0150">Chloroplast</keyword>
<evidence type="ECO:0000256" key="4">
    <source>
        <dbReference type="RuleBase" id="RU003919"/>
    </source>
</evidence>
<proteinExistence type="inferred from homology"/>
<dbReference type="GO" id="GO:0006412">
    <property type="term" value="P:translation"/>
    <property type="evidence" value="ECO:0007669"/>
    <property type="project" value="InterPro"/>
</dbReference>
<accession>A0A6B7EW49</accession>
<organism evidence="5">
    <name type="scientific">Asteropyrum cavaleriei</name>
    <dbReference type="NCBI Taxonomy" id="93606"/>
    <lineage>
        <taxon>Eukaryota</taxon>
        <taxon>Viridiplantae</taxon>
        <taxon>Streptophyta</taxon>
        <taxon>Embryophyta</taxon>
        <taxon>Tracheophyta</taxon>
        <taxon>Spermatophyta</taxon>
        <taxon>Magnoliopsida</taxon>
        <taxon>Ranunculales</taxon>
        <taxon>Ranunculaceae</taxon>
        <taxon>Ranunculoideae</taxon>
        <taxon>Asteropyreae</taxon>
        <taxon>Asteropyrum</taxon>
    </lineage>
</organism>
<evidence type="ECO:0000256" key="3">
    <source>
        <dbReference type="ARBA" id="ARBA00023274"/>
    </source>
</evidence>